<evidence type="ECO:0000313" key="5">
    <source>
        <dbReference type="Proteomes" id="UP000007797"/>
    </source>
</evidence>
<reference evidence="5" key="1">
    <citation type="journal article" date="2011" name="Genome Res.">
        <title>Phylogeny-wide analysis of social amoeba genomes highlights ancient origins for complex intercellular communication.</title>
        <authorList>
            <person name="Heidel A.J."/>
            <person name="Lawal H.M."/>
            <person name="Felder M."/>
            <person name="Schilde C."/>
            <person name="Helps N.R."/>
            <person name="Tunggal B."/>
            <person name="Rivero F."/>
            <person name="John U."/>
            <person name="Schleicher M."/>
            <person name="Eichinger L."/>
            <person name="Platzer M."/>
            <person name="Noegel A.A."/>
            <person name="Schaap P."/>
            <person name="Gloeckner G."/>
        </authorList>
    </citation>
    <scope>NUCLEOTIDE SEQUENCE [LARGE SCALE GENOMIC DNA]</scope>
    <source>
        <strain evidence="5">SH3</strain>
    </source>
</reference>
<dbReference type="SMART" id="SM00174">
    <property type="entry name" value="RHO"/>
    <property type="match status" value="1"/>
</dbReference>
<dbReference type="InterPro" id="IPR001806">
    <property type="entry name" value="Small_GTPase"/>
</dbReference>
<dbReference type="GO" id="GO:0045335">
    <property type="term" value="C:phagocytic vesicle"/>
    <property type="evidence" value="ECO:0007669"/>
    <property type="project" value="TreeGrafter"/>
</dbReference>
<dbReference type="OrthoDB" id="16948at2759"/>
<dbReference type="SUPFAM" id="SSF52540">
    <property type="entry name" value="P-loop containing nucleoside triphosphate hydrolases"/>
    <property type="match status" value="1"/>
</dbReference>
<dbReference type="PANTHER" id="PTHR47981:SF22">
    <property type="entry name" value="RAS-RELATED PROTEIN RAB-7B"/>
    <property type="match status" value="1"/>
</dbReference>
<dbReference type="PANTHER" id="PTHR47981">
    <property type="entry name" value="RAB FAMILY"/>
    <property type="match status" value="1"/>
</dbReference>
<dbReference type="Gene3D" id="3.40.50.300">
    <property type="entry name" value="P-loop containing nucleotide triphosphate hydrolases"/>
    <property type="match status" value="1"/>
</dbReference>
<gene>
    <name evidence="4" type="primary">rab32D</name>
    <name evidence="4" type="ORF">DFA_11739</name>
</gene>
<dbReference type="InterPro" id="IPR005225">
    <property type="entry name" value="Small_GTP-bd"/>
</dbReference>
<organism evidence="4 5">
    <name type="scientific">Cavenderia fasciculata</name>
    <name type="common">Slime mold</name>
    <name type="synonym">Dictyostelium fasciculatum</name>
    <dbReference type="NCBI Taxonomy" id="261658"/>
    <lineage>
        <taxon>Eukaryota</taxon>
        <taxon>Amoebozoa</taxon>
        <taxon>Evosea</taxon>
        <taxon>Eumycetozoa</taxon>
        <taxon>Dictyostelia</taxon>
        <taxon>Acytosteliales</taxon>
        <taxon>Cavenderiaceae</taxon>
        <taxon>Cavenderia</taxon>
    </lineage>
</organism>
<dbReference type="STRING" id="1054147.F4QE31"/>
<protein>
    <submittedName>
        <fullName evidence="4">Rab GTPase</fullName>
    </submittedName>
</protein>
<proteinExistence type="inferred from homology"/>
<dbReference type="OMA" id="QNDIITH"/>
<dbReference type="NCBIfam" id="TIGR00231">
    <property type="entry name" value="small_GTP"/>
    <property type="match status" value="1"/>
</dbReference>
<dbReference type="GO" id="GO:0005525">
    <property type="term" value="F:GTP binding"/>
    <property type="evidence" value="ECO:0007669"/>
    <property type="project" value="UniProtKB-KW"/>
</dbReference>
<evidence type="ECO:0000256" key="1">
    <source>
        <dbReference type="ARBA" id="ARBA00006270"/>
    </source>
</evidence>
<sequence length="230" mass="26575">MDEQKNYKIVLIGDTGTGKTSILHRIVFNKYNNEARPTTGTDFFSKTFYTNDTICNLQVWDTSGQLKYWCLTDIFWRTADAACLVFDISDENSLVRLDTWYRQCKAKCLNEDLSERSLPFMVIGNKSDLNRSVSYEQGRQWCKDRNIPLYCEVSARESINVKESITKLIEYLLEQSLDFDNSQYDELTSNESSRLFQANKNYSNTGGSKNTSTPNATIFRSSQKDFFGLF</sequence>
<dbReference type="SMART" id="SM00173">
    <property type="entry name" value="RAS"/>
    <property type="match status" value="1"/>
</dbReference>
<dbReference type="Pfam" id="PF00071">
    <property type="entry name" value="Ras"/>
    <property type="match status" value="1"/>
</dbReference>
<dbReference type="FunFam" id="3.40.50.300:FF:001447">
    <property type="entry name" value="Ras-related protein Rab-1B"/>
    <property type="match status" value="1"/>
</dbReference>
<evidence type="ECO:0000313" key="4">
    <source>
        <dbReference type="EMBL" id="EGG13978.1"/>
    </source>
</evidence>
<evidence type="ECO:0000256" key="3">
    <source>
        <dbReference type="ARBA" id="ARBA00023134"/>
    </source>
</evidence>
<dbReference type="GeneID" id="14865405"/>
<keyword evidence="5" id="KW-1185">Reference proteome</keyword>
<dbReference type="RefSeq" id="XP_004350686.1">
    <property type="nucleotide sequence ID" value="XM_004350635.1"/>
</dbReference>
<dbReference type="SMART" id="SM00176">
    <property type="entry name" value="RAN"/>
    <property type="match status" value="1"/>
</dbReference>
<dbReference type="GO" id="GO:0090385">
    <property type="term" value="P:phagosome-lysosome fusion"/>
    <property type="evidence" value="ECO:0007669"/>
    <property type="project" value="TreeGrafter"/>
</dbReference>
<evidence type="ECO:0000256" key="2">
    <source>
        <dbReference type="ARBA" id="ARBA00022741"/>
    </source>
</evidence>
<dbReference type="GO" id="GO:0003924">
    <property type="term" value="F:GTPase activity"/>
    <property type="evidence" value="ECO:0007669"/>
    <property type="project" value="InterPro"/>
</dbReference>
<dbReference type="AlphaFoldDB" id="F4QE31"/>
<dbReference type="Proteomes" id="UP000007797">
    <property type="component" value="Unassembled WGS sequence"/>
</dbReference>
<dbReference type="EMBL" id="GL883029">
    <property type="protein sequence ID" value="EGG13978.1"/>
    <property type="molecule type" value="Genomic_DNA"/>
</dbReference>
<dbReference type="PROSITE" id="PS51421">
    <property type="entry name" value="RAS"/>
    <property type="match status" value="1"/>
</dbReference>
<dbReference type="GO" id="GO:0008333">
    <property type="term" value="P:endosome to lysosome transport"/>
    <property type="evidence" value="ECO:0007669"/>
    <property type="project" value="TreeGrafter"/>
</dbReference>
<comment type="similarity">
    <text evidence="1">Belongs to the small GTPase superfamily. Rab family.</text>
</comment>
<dbReference type="PRINTS" id="PR00449">
    <property type="entry name" value="RASTRNSFRMNG"/>
</dbReference>
<dbReference type="CDD" id="cd00154">
    <property type="entry name" value="Rab"/>
    <property type="match status" value="1"/>
</dbReference>
<accession>F4QE31</accession>
<dbReference type="KEGG" id="dfa:DFA_11739"/>
<dbReference type="GO" id="GO:0005764">
    <property type="term" value="C:lysosome"/>
    <property type="evidence" value="ECO:0007669"/>
    <property type="project" value="TreeGrafter"/>
</dbReference>
<name>F4QE31_CACFS</name>
<keyword evidence="3" id="KW-0342">GTP-binding</keyword>
<dbReference type="SMART" id="SM00175">
    <property type="entry name" value="RAB"/>
    <property type="match status" value="1"/>
</dbReference>
<dbReference type="InterPro" id="IPR027417">
    <property type="entry name" value="P-loop_NTPase"/>
</dbReference>
<keyword evidence="2" id="KW-0547">Nucleotide-binding</keyword>
<dbReference type="GO" id="GO:0005770">
    <property type="term" value="C:late endosome"/>
    <property type="evidence" value="ECO:0007669"/>
    <property type="project" value="TreeGrafter"/>
</dbReference>
<dbReference type="PROSITE" id="PS51419">
    <property type="entry name" value="RAB"/>
    <property type="match status" value="1"/>
</dbReference>